<gene>
    <name evidence="2" type="ORF">TRUGW13939_03082</name>
</gene>
<dbReference type="InterPro" id="IPR017771">
    <property type="entry name" value="Cyanamide_hydratase_HD"/>
</dbReference>
<dbReference type="SUPFAM" id="SSF109604">
    <property type="entry name" value="HD-domain/PDEase-like"/>
    <property type="match status" value="1"/>
</dbReference>
<dbReference type="Proteomes" id="UP000509510">
    <property type="component" value="Chromosome II"/>
</dbReference>
<dbReference type="RefSeq" id="XP_035342161.1">
    <property type="nucleotide sequence ID" value="XM_035486268.1"/>
</dbReference>
<dbReference type="PANTHER" id="PTHR35569">
    <property type="entry name" value="CYANAMIDE HYDRATASE DDI2-RELATED"/>
    <property type="match status" value="1"/>
</dbReference>
<dbReference type="OrthoDB" id="409121at2759"/>
<dbReference type="NCBIfam" id="TIGR03401">
    <property type="entry name" value="cyanamide_fam"/>
    <property type="match status" value="1"/>
</dbReference>
<dbReference type="KEGG" id="trg:TRUGW13939_03082"/>
<dbReference type="AlphaFoldDB" id="A0A7H8QS70"/>
<dbReference type="SMART" id="SM00471">
    <property type="entry name" value="HDc"/>
    <property type="match status" value="1"/>
</dbReference>
<dbReference type="PANTHER" id="PTHR35569:SF1">
    <property type="entry name" value="CYANAMIDE HYDRATASE DDI2-RELATED"/>
    <property type="match status" value="1"/>
</dbReference>
<sequence>MSLPDSIREYGYTAVPASAKKLLGESYPKPQSPPPAFATSSSDIAIPNTALAKRIHTYAKSHLPEPTYNHSLRVYHYGLAIKQYRFPEWSFSHETYFLACLLHDIGTTDENLRQTRMSFEFYGGFLALQILQNKTFSQGGADSTPDAAVAVAPSEQAESVAESIIRHQDLCEVGTVTAVGQLLQLATIFDNTGSFVELVHPDTIAAVSKVHPRLGWSHCFAATIRKEIALKPWAHSTALGEEEFAAKVLGNTVMAPFE</sequence>
<evidence type="ECO:0000313" key="2">
    <source>
        <dbReference type="EMBL" id="QKX55983.1"/>
    </source>
</evidence>
<dbReference type="GeneID" id="55990588"/>
<feature type="domain" description="HD/PDEase" evidence="1">
    <location>
        <begin position="63"/>
        <end position="201"/>
    </location>
</feature>
<keyword evidence="3" id="KW-1185">Reference proteome</keyword>
<dbReference type="Gene3D" id="1.10.3210.10">
    <property type="entry name" value="Hypothetical protein af1432"/>
    <property type="match status" value="1"/>
</dbReference>
<evidence type="ECO:0000259" key="1">
    <source>
        <dbReference type="SMART" id="SM00471"/>
    </source>
</evidence>
<dbReference type="EMBL" id="CP055899">
    <property type="protein sequence ID" value="QKX55983.1"/>
    <property type="molecule type" value="Genomic_DNA"/>
</dbReference>
<accession>A0A7H8QS70</accession>
<organism evidence="2 3">
    <name type="scientific">Talaromyces rugulosus</name>
    <name type="common">Penicillium rugulosum</name>
    <dbReference type="NCBI Taxonomy" id="121627"/>
    <lineage>
        <taxon>Eukaryota</taxon>
        <taxon>Fungi</taxon>
        <taxon>Dikarya</taxon>
        <taxon>Ascomycota</taxon>
        <taxon>Pezizomycotina</taxon>
        <taxon>Eurotiomycetes</taxon>
        <taxon>Eurotiomycetidae</taxon>
        <taxon>Eurotiales</taxon>
        <taxon>Trichocomaceae</taxon>
        <taxon>Talaromyces</taxon>
        <taxon>Talaromyces sect. Islandici</taxon>
    </lineage>
</organism>
<protein>
    <recommendedName>
        <fullName evidence="1">HD/PDEase domain-containing protein</fullName>
    </recommendedName>
</protein>
<dbReference type="CDD" id="cd00077">
    <property type="entry name" value="HDc"/>
    <property type="match status" value="1"/>
</dbReference>
<reference evidence="3" key="1">
    <citation type="submission" date="2020-06" db="EMBL/GenBank/DDBJ databases">
        <title>A chromosome-scale genome assembly of Talaromyces rugulosus W13939.</title>
        <authorList>
            <person name="Wang B."/>
            <person name="Guo L."/>
            <person name="Ye K."/>
            <person name="Wang L."/>
        </authorList>
    </citation>
    <scope>NUCLEOTIDE SEQUENCE [LARGE SCALE GENOMIC DNA]</scope>
    <source>
        <strain evidence="3">W13939</strain>
    </source>
</reference>
<proteinExistence type="predicted"/>
<dbReference type="Pfam" id="PF01966">
    <property type="entry name" value="HD"/>
    <property type="match status" value="1"/>
</dbReference>
<dbReference type="InterPro" id="IPR006674">
    <property type="entry name" value="HD_domain"/>
</dbReference>
<dbReference type="InterPro" id="IPR003607">
    <property type="entry name" value="HD/PDEase_dom"/>
</dbReference>
<evidence type="ECO:0000313" key="3">
    <source>
        <dbReference type="Proteomes" id="UP000509510"/>
    </source>
</evidence>
<name>A0A7H8QS70_TALRU</name>